<dbReference type="RefSeq" id="WP_044673095.1">
    <property type="nucleotide sequence ID" value="NZ_CEFF01000061.1"/>
</dbReference>
<dbReference type="AlphaFoldDB" id="A0A0Z8DJB6"/>
<dbReference type="EMBL" id="FIGJ01000005">
    <property type="protein sequence ID" value="CYU44485.1"/>
    <property type="molecule type" value="Genomic_DNA"/>
</dbReference>
<dbReference type="Pfam" id="PF20207">
    <property type="entry name" value="DUF6568"/>
    <property type="match status" value="1"/>
</dbReference>
<evidence type="ECO:0000313" key="2">
    <source>
        <dbReference type="Proteomes" id="UP000072618"/>
    </source>
</evidence>
<dbReference type="InterPro" id="IPR046698">
    <property type="entry name" value="PedC-like"/>
</dbReference>
<dbReference type="CDD" id="cd02947">
    <property type="entry name" value="TRX_family"/>
    <property type="match status" value="1"/>
</dbReference>
<dbReference type="Gene3D" id="3.40.30.10">
    <property type="entry name" value="Glutaredoxin"/>
    <property type="match status" value="1"/>
</dbReference>
<dbReference type="InterPro" id="IPR036249">
    <property type="entry name" value="Thioredoxin-like_sf"/>
</dbReference>
<gene>
    <name evidence="1" type="ORF">ERS132394_00554</name>
</gene>
<reference evidence="1 2" key="1">
    <citation type="submission" date="2016-02" db="EMBL/GenBank/DDBJ databases">
        <authorList>
            <consortium name="Pathogen Informatics"/>
        </authorList>
    </citation>
    <scope>NUCLEOTIDE SEQUENCE [LARGE SCALE GENOMIC DNA]</scope>
    <source>
        <strain evidence="1 2">LSS32</strain>
    </source>
</reference>
<organism evidence="1 2">
    <name type="scientific">Streptococcus suis</name>
    <dbReference type="NCBI Taxonomy" id="1307"/>
    <lineage>
        <taxon>Bacteria</taxon>
        <taxon>Bacillati</taxon>
        <taxon>Bacillota</taxon>
        <taxon>Bacilli</taxon>
        <taxon>Lactobacillales</taxon>
        <taxon>Streptococcaceae</taxon>
        <taxon>Streptococcus</taxon>
    </lineage>
</organism>
<dbReference type="Proteomes" id="UP000072618">
    <property type="component" value="Unassembled WGS sequence"/>
</dbReference>
<name>A0A0Z8DJB6_STRSU</name>
<proteinExistence type="predicted"/>
<accession>A0A0Z8DJB6</accession>
<evidence type="ECO:0000313" key="1">
    <source>
        <dbReference type="EMBL" id="CYU44485.1"/>
    </source>
</evidence>
<protein>
    <submittedName>
        <fullName evidence="1">Glutaredoxin</fullName>
    </submittedName>
</protein>
<dbReference type="SUPFAM" id="SSF52833">
    <property type="entry name" value="Thioredoxin-like"/>
    <property type="match status" value="1"/>
</dbReference>
<sequence>MNFQDYIQDFTSVTVEQAQNLLAAKEGAVLFIGRSTCPYCNRFAPKLHKVAQDKQVTIHFLDSSQVSPELQALRDHYQVPTVPGLLVAKPTGVQVRCDSSMTEEEIAAFIENQC</sequence>